<organism evidence="6 7">
    <name type="scientific">Gillisia hiemivivida</name>
    <dbReference type="NCBI Taxonomy" id="291190"/>
    <lineage>
        <taxon>Bacteria</taxon>
        <taxon>Pseudomonadati</taxon>
        <taxon>Bacteroidota</taxon>
        <taxon>Flavobacteriia</taxon>
        <taxon>Flavobacteriales</taxon>
        <taxon>Flavobacteriaceae</taxon>
        <taxon>Gillisia</taxon>
    </lineage>
</organism>
<dbReference type="Proteomes" id="UP000321367">
    <property type="component" value="Unassembled WGS sequence"/>
</dbReference>
<gene>
    <name evidence="6" type="ORF">ES724_15475</name>
</gene>
<dbReference type="SMART" id="SM00487">
    <property type="entry name" value="DEXDc"/>
    <property type="match status" value="1"/>
</dbReference>
<dbReference type="InterPro" id="IPR011545">
    <property type="entry name" value="DEAD/DEAH_box_helicase_dom"/>
</dbReference>
<dbReference type="GO" id="GO:0003724">
    <property type="term" value="F:RNA helicase activity"/>
    <property type="evidence" value="ECO:0007669"/>
    <property type="project" value="TreeGrafter"/>
</dbReference>
<proteinExistence type="predicted"/>
<dbReference type="OrthoDB" id="1118340at2"/>
<dbReference type="AlphaFoldDB" id="A0A5C6ZNN6"/>
<dbReference type="GO" id="GO:0003676">
    <property type="term" value="F:nucleic acid binding"/>
    <property type="evidence" value="ECO:0007669"/>
    <property type="project" value="InterPro"/>
</dbReference>
<dbReference type="PROSITE" id="PS51192">
    <property type="entry name" value="HELICASE_ATP_BIND_1"/>
    <property type="match status" value="1"/>
</dbReference>
<evidence type="ECO:0000313" key="6">
    <source>
        <dbReference type="EMBL" id="TXD91910.1"/>
    </source>
</evidence>
<comment type="caution">
    <text evidence="6">The sequence shown here is derived from an EMBL/GenBank/DDBJ whole genome shotgun (WGS) entry which is preliminary data.</text>
</comment>
<protein>
    <submittedName>
        <fullName evidence="6">DEAD/DEAH box helicase</fullName>
    </submittedName>
</protein>
<dbReference type="EMBL" id="VORY01000030">
    <property type="protein sequence ID" value="TXD91910.1"/>
    <property type="molecule type" value="Genomic_DNA"/>
</dbReference>
<evidence type="ECO:0000256" key="2">
    <source>
        <dbReference type="ARBA" id="ARBA00022801"/>
    </source>
</evidence>
<dbReference type="GO" id="GO:0005829">
    <property type="term" value="C:cytosol"/>
    <property type="evidence" value="ECO:0007669"/>
    <property type="project" value="TreeGrafter"/>
</dbReference>
<dbReference type="GO" id="GO:0016787">
    <property type="term" value="F:hydrolase activity"/>
    <property type="evidence" value="ECO:0007669"/>
    <property type="project" value="UniProtKB-KW"/>
</dbReference>
<evidence type="ECO:0000256" key="3">
    <source>
        <dbReference type="ARBA" id="ARBA00022806"/>
    </source>
</evidence>
<evidence type="ECO:0000259" key="5">
    <source>
        <dbReference type="PROSITE" id="PS51192"/>
    </source>
</evidence>
<keyword evidence="3 6" id="KW-0347">Helicase</keyword>
<dbReference type="InterPro" id="IPR014001">
    <property type="entry name" value="Helicase_ATP-bd"/>
</dbReference>
<dbReference type="PANTHER" id="PTHR47959:SF13">
    <property type="entry name" value="ATP-DEPENDENT RNA HELICASE RHLE"/>
    <property type="match status" value="1"/>
</dbReference>
<sequence length="208" mass="23734">MPFKKLNTPLKEALERLEIEVPTPFQKKSISKIKSGANFYGIAPEGAGKTTAMIISTIQQLESEAYMDAPRALIYVKDKESALALEEKFKEFTRYMDLRTYCAYDEQNIDHQKDDIYAGVDIVIATPKRINKLFSITGINLGELQLMILEDAHDLLQRSAYEAIYRISQSITKCQYLVFTENMTQKLEKLEETFMKNAVKVTIKEASA</sequence>
<keyword evidence="4" id="KW-0067">ATP-binding</keyword>
<reference evidence="6 7" key="1">
    <citation type="submission" date="2019-08" db="EMBL/GenBank/DDBJ databases">
        <title>Genome sequence of Gillisia hiemivivida IC154 (type strain).</title>
        <authorList>
            <person name="Bowman J.P."/>
        </authorList>
    </citation>
    <scope>NUCLEOTIDE SEQUENCE [LARGE SCALE GENOMIC DNA]</scope>
    <source>
        <strain evidence="6 7">IC154</strain>
    </source>
</reference>
<dbReference type="Pfam" id="PF00270">
    <property type="entry name" value="DEAD"/>
    <property type="match status" value="1"/>
</dbReference>
<keyword evidence="2" id="KW-0378">Hydrolase</keyword>
<evidence type="ECO:0000313" key="7">
    <source>
        <dbReference type="Proteomes" id="UP000321367"/>
    </source>
</evidence>
<dbReference type="InterPro" id="IPR027417">
    <property type="entry name" value="P-loop_NTPase"/>
</dbReference>
<evidence type="ECO:0000256" key="1">
    <source>
        <dbReference type="ARBA" id="ARBA00022741"/>
    </source>
</evidence>
<feature type="domain" description="Helicase ATP-binding" evidence="5">
    <location>
        <begin position="30"/>
        <end position="201"/>
    </location>
</feature>
<accession>A0A5C6ZNN6</accession>
<name>A0A5C6ZNN6_9FLAO</name>
<evidence type="ECO:0000256" key="4">
    <source>
        <dbReference type="ARBA" id="ARBA00022840"/>
    </source>
</evidence>
<dbReference type="RefSeq" id="WP_146934665.1">
    <property type="nucleotide sequence ID" value="NZ_CBCSHZ010000017.1"/>
</dbReference>
<dbReference type="InterPro" id="IPR050079">
    <property type="entry name" value="DEAD_box_RNA_helicase"/>
</dbReference>
<dbReference type="GO" id="GO:0005524">
    <property type="term" value="F:ATP binding"/>
    <property type="evidence" value="ECO:0007669"/>
    <property type="project" value="UniProtKB-KW"/>
</dbReference>
<dbReference type="SUPFAM" id="SSF52540">
    <property type="entry name" value="P-loop containing nucleoside triphosphate hydrolases"/>
    <property type="match status" value="1"/>
</dbReference>
<keyword evidence="1" id="KW-0547">Nucleotide-binding</keyword>
<keyword evidence="7" id="KW-1185">Reference proteome</keyword>
<dbReference type="Gene3D" id="3.40.50.300">
    <property type="entry name" value="P-loop containing nucleotide triphosphate hydrolases"/>
    <property type="match status" value="1"/>
</dbReference>
<dbReference type="PANTHER" id="PTHR47959">
    <property type="entry name" value="ATP-DEPENDENT RNA HELICASE RHLE-RELATED"/>
    <property type="match status" value="1"/>
</dbReference>